<organism evidence="9 10">
    <name type="scientific">Nocardia jiangxiensis</name>
    <dbReference type="NCBI Taxonomy" id="282685"/>
    <lineage>
        <taxon>Bacteria</taxon>
        <taxon>Bacillati</taxon>
        <taxon>Actinomycetota</taxon>
        <taxon>Actinomycetes</taxon>
        <taxon>Mycobacteriales</taxon>
        <taxon>Nocardiaceae</taxon>
        <taxon>Nocardia</taxon>
    </lineage>
</organism>
<evidence type="ECO:0000256" key="7">
    <source>
        <dbReference type="SAM" id="Phobius"/>
    </source>
</evidence>
<dbReference type="PROSITE" id="PS00217">
    <property type="entry name" value="SUGAR_TRANSPORT_2"/>
    <property type="match status" value="1"/>
</dbReference>
<dbReference type="Pfam" id="PF07690">
    <property type="entry name" value="MFS_1"/>
    <property type="match status" value="1"/>
</dbReference>
<dbReference type="PROSITE" id="PS50850">
    <property type="entry name" value="MFS"/>
    <property type="match status" value="1"/>
</dbReference>
<evidence type="ECO:0000256" key="2">
    <source>
        <dbReference type="ARBA" id="ARBA00022448"/>
    </source>
</evidence>
<dbReference type="PROSITE" id="PS00216">
    <property type="entry name" value="SUGAR_TRANSPORT_1"/>
    <property type="match status" value="1"/>
</dbReference>
<feature type="transmembrane region" description="Helical" evidence="7">
    <location>
        <begin position="118"/>
        <end position="138"/>
    </location>
</feature>
<dbReference type="EMBL" id="JBIAQY010000004">
    <property type="protein sequence ID" value="MFF3569003.1"/>
    <property type="molecule type" value="Genomic_DNA"/>
</dbReference>
<feature type="domain" description="Major facilitator superfamily (MFS) profile" evidence="8">
    <location>
        <begin position="21"/>
        <end position="437"/>
    </location>
</feature>
<gene>
    <name evidence="9" type="ORF">ACFYXQ_14620</name>
</gene>
<dbReference type="PANTHER" id="PTHR43045">
    <property type="entry name" value="SHIKIMATE TRANSPORTER"/>
    <property type="match status" value="1"/>
</dbReference>
<dbReference type="RefSeq" id="WP_040823342.1">
    <property type="nucleotide sequence ID" value="NZ_JBIAQY010000004.1"/>
</dbReference>
<dbReference type="Proteomes" id="UP001601992">
    <property type="component" value="Unassembled WGS sequence"/>
</dbReference>
<feature type="transmembrane region" description="Helical" evidence="7">
    <location>
        <begin position="21"/>
        <end position="50"/>
    </location>
</feature>
<keyword evidence="5 7" id="KW-1133">Transmembrane helix</keyword>
<feature type="transmembrane region" description="Helical" evidence="7">
    <location>
        <begin position="62"/>
        <end position="82"/>
    </location>
</feature>
<dbReference type="SUPFAM" id="SSF103473">
    <property type="entry name" value="MFS general substrate transporter"/>
    <property type="match status" value="1"/>
</dbReference>
<feature type="transmembrane region" description="Helical" evidence="7">
    <location>
        <begin position="250"/>
        <end position="271"/>
    </location>
</feature>
<feature type="transmembrane region" description="Helical" evidence="7">
    <location>
        <begin position="198"/>
        <end position="219"/>
    </location>
</feature>
<evidence type="ECO:0000313" key="9">
    <source>
        <dbReference type="EMBL" id="MFF3569003.1"/>
    </source>
</evidence>
<evidence type="ECO:0000256" key="3">
    <source>
        <dbReference type="ARBA" id="ARBA00022475"/>
    </source>
</evidence>
<feature type="transmembrane region" description="Helical" evidence="7">
    <location>
        <begin position="283"/>
        <end position="304"/>
    </location>
</feature>
<comment type="caution">
    <text evidence="9">The sequence shown here is derived from an EMBL/GenBank/DDBJ whole genome shotgun (WGS) entry which is preliminary data.</text>
</comment>
<protein>
    <submittedName>
        <fullName evidence="9">MFS transporter</fullName>
    </submittedName>
</protein>
<dbReference type="InterPro" id="IPR005829">
    <property type="entry name" value="Sugar_transporter_CS"/>
</dbReference>
<evidence type="ECO:0000256" key="5">
    <source>
        <dbReference type="ARBA" id="ARBA00022989"/>
    </source>
</evidence>
<evidence type="ECO:0000256" key="1">
    <source>
        <dbReference type="ARBA" id="ARBA00004651"/>
    </source>
</evidence>
<dbReference type="InterPro" id="IPR020846">
    <property type="entry name" value="MFS_dom"/>
</dbReference>
<name>A0ABW6S081_9NOCA</name>
<proteinExistence type="predicted"/>
<evidence type="ECO:0000313" key="10">
    <source>
        <dbReference type="Proteomes" id="UP001601992"/>
    </source>
</evidence>
<evidence type="ECO:0000256" key="6">
    <source>
        <dbReference type="ARBA" id="ARBA00023136"/>
    </source>
</evidence>
<keyword evidence="10" id="KW-1185">Reference proteome</keyword>
<reference evidence="9 10" key="1">
    <citation type="submission" date="2024-10" db="EMBL/GenBank/DDBJ databases">
        <title>The Natural Products Discovery Center: Release of the First 8490 Sequenced Strains for Exploring Actinobacteria Biosynthetic Diversity.</title>
        <authorList>
            <person name="Kalkreuter E."/>
            <person name="Kautsar S.A."/>
            <person name="Yang D."/>
            <person name="Bader C.D."/>
            <person name="Teijaro C.N."/>
            <person name="Fluegel L."/>
            <person name="Davis C.M."/>
            <person name="Simpson J.R."/>
            <person name="Lauterbach L."/>
            <person name="Steele A.D."/>
            <person name="Gui C."/>
            <person name="Meng S."/>
            <person name="Li G."/>
            <person name="Viehrig K."/>
            <person name="Ye F."/>
            <person name="Su P."/>
            <person name="Kiefer A.F."/>
            <person name="Nichols A."/>
            <person name="Cepeda A.J."/>
            <person name="Yan W."/>
            <person name="Fan B."/>
            <person name="Jiang Y."/>
            <person name="Adhikari A."/>
            <person name="Zheng C.-J."/>
            <person name="Schuster L."/>
            <person name="Cowan T.M."/>
            <person name="Smanski M.J."/>
            <person name="Chevrette M.G."/>
            <person name="De Carvalho L.P.S."/>
            <person name="Shen B."/>
        </authorList>
    </citation>
    <scope>NUCLEOTIDE SEQUENCE [LARGE SCALE GENOMIC DNA]</scope>
    <source>
        <strain evidence="9 10">NPDC002593</strain>
    </source>
</reference>
<keyword evidence="6 7" id="KW-0472">Membrane</keyword>
<dbReference type="InterPro" id="IPR011701">
    <property type="entry name" value="MFS"/>
</dbReference>
<feature type="transmembrane region" description="Helical" evidence="7">
    <location>
        <begin position="159"/>
        <end position="186"/>
    </location>
</feature>
<feature type="transmembrane region" description="Helical" evidence="7">
    <location>
        <begin position="343"/>
        <end position="368"/>
    </location>
</feature>
<accession>A0ABW6S081</accession>
<evidence type="ECO:0000256" key="4">
    <source>
        <dbReference type="ARBA" id="ARBA00022692"/>
    </source>
</evidence>
<evidence type="ECO:0000259" key="8">
    <source>
        <dbReference type="PROSITE" id="PS50850"/>
    </source>
</evidence>
<dbReference type="PANTHER" id="PTHR43045:SF4">
    <property type="entry name" value="TRANSPORTER YDFJ-RELATED"/>
    <property type="match status" value="1"/>
</dbReference>
<keyword evidence="2" id="KW-0813">Transport</keyword>
<dbReference type="InterPro" id="IPR036259">
    <property type="entry name" value="MFS_trans_sf"/>
</dbReference>
<comment type="subcellular location">
    <subcellularLocation>
        <location evidence="1">Cell membrane</location>
        <topology evidence="1">Multi-pass membrane protein</topology>
    </subcellularLocation>
</comment>
<feature type="transmembrane region" description="Helical" evidence="7">
    <location>
        <begin position="380"/>
        <end position="398"/>
    </location>
</feature>
<keyword evidence="4 7" id="KW-0812">Transmembrane</keyword>
<feature type="transmembrane region" description="Helical" evidence="7">
    <location>
        <begin position="94"/>
        <end position="112"/>
    </location>
</feature>
<sequence length="452" mass="48119">MSTIQGDPTPDALESRRTRNAVFGAAFGFFVDMYDVYLPTVTLVPAMIYFIPADMPPNTKAVTSALVFVATLLGRPVGSMIFGYFADTVGRRRVTLWAVAGCTVTTALIAVLPGYADIGIASTALLIVLRFVDGVFMGGGYTGSTPLAMEASPKGRRGWYGGFIGGGSALANCVIAVATLVVLQFAHEGGPHAAYTVWGWRIPFGFGAVLSIIFLVYYARSVDESAAWKSTRKAKNPIREIVLGSQRRDFLQIFVLMTGVWFASSMASGILPTALHEDSHLTATQVTGVLVIAQGIHALFFPFLGQLSERIGRRRFIAWNGVAVAVICAGSFALLALGWSSGFFTLVVVALVIRMTGGSVFAVTPSYLCERFPVAARGTGFGLGYSTPLLVTSFYAYYQNWLGHLIPRDFTPAVLLVLGGVLITGGALLGPETRHADLSDASARIEGNIAVG</sequence>
<feature type="transmembrane region" description="Helical" evidence="7">
    <location>
        <begin position="410"/>
        <end position="429"/>
    </location>
</feature>
<dbReference type="Gene3D" id="1.20.1250.20">
    <property type="entry name" value="MFS general substrate transporter like domains"/>
    <property type="match status" value="2"/>
</dbReference>
<feature type="transmembrane region" description="Helical" evidence="7">
    <location>
        <begin position="316"/>
        <end position="337"/>
    </location>
</feature>
<keyword evidence="3" id="KW-1003">Cell membrane</keyword>